<comment type="caution">
    <text evidence="1">The sequence shown here is derived from an EMBL/GenBank/DDBJ whole genome shotgun (WGS) entry which is preliminary data.</text>
</comment>
<reference evidence="1" key="1">
    <citation type="journal article" date="2020" name="Stud. Mycol.">
        <title>101 Dothideomycetes genomes: a test case for predicting lifestyles and emergence of pathogens.</title>
        <authorList>
            <person name="Haridas S."/>
            <person name="Albert R."/>
            <person name="Binder M."/>
            <person name="Bloem J."/>
            <person name="Labutti K."/>
            <person name="Salamov A."/>
            <person name="Andreopoulos B."/>
            <person name="Baker S."/>
            <person name="Barry K."/>
            <person name="Bills G."/>
            <person name="Bluhm B."/>
            <person name="Cannon C."/>
            <person name="Castanera R."/>
            <person name="Culley D."/>
            <person name="Daum C."/>
            <person name="Ezra D."/>
            <person name="Gonzalez J."/>
            <person name="Henrissat B."/>
            <person name="Kuo A."/>
            <person name="Liang C."/>
            <person name="Lipzen A."/>
            <person name="Lutzoni F."/>
            <person name="Magnuson J."/>
            <person name="Mondo S."/>
            <person name="Nolan M."/>
            <person name="Ohm R."/>
            <person name="Pangilinan J."/>
            <person name="Park H.-J."/>
            <person name="Ramirez L."/>
            <person name="Alfaro M."/>
            <person name="Sun H."/>
            <person name="Tritt A."/>
            <person name="Yoshinaga Y."/>
            <person name="Zwiers L.-H."/>
            <person name="Turgeon B."/>
            <person name="Goodwin S."/>
            <person name="Spatafora J."/>
            <person name="Crous P."/>
            <person name="Grigoriev I."/>
        </authorList>
    </citation>
    <scope>NUCLEOTIDE SEQUENCE</scope>
    <source>
        <strain evidence="1">ATCC 200398</strain>
    </source>
</reference>
<dbReference type="Proteomes" id="UP000799755">
    <property type="component" value="Unassembled WGS sequence"/>
</dbReference>
<evidence type="ECO:0000313" key="2">
    <source>
        <dbReference type="Proteomes" id="UP000799755"/>
    </source>
</evidence>
<gene>
    <name evidence="1" type="ORF">BDR25DRAFT_363911</name>
</gene>
<keyword evidence="2" id="KW-1185">Reference proteome</keyword>
<accession>A0ACB6Q6W9</accession>
<sequence>MIALRCRPRAFMLEAISSEYKDLHMYDAFKQSTVLHALQRGSDAVVNTLLLYQQFQFESQRDPFTPPDLIRKPYRVRLSDTNAMIRSACGSCLANLSSGDSAAYLLAKNPVCRRDVDELDTAVRFLHELGRGHMVSGSTRYQDLNKRTTPCWQPCKWIAFSSDWLTSGFGHPFMGSALMEKTLRSPKWLKDGKRIIYYEADKYDAADGECEFYQAELPVLIEY</sequence>
<organism evidence="1 2">
    <name type="scientific">Lindgomyces ingoldianus</name>
    <dbReference type="NCBI Taxonomy" id="673940"/>
    <lineage>
        <taxon>Eukaryota</taxon>
        <taxon>Fungi</taxon>
        <taxon>Dikarya</taxon>
        <taxon>Ascomycota</taxon>
        <taxon>Pezizomycotina</taxon>
        <taxon>Dothideomycetes</taxon>
        <taxon>Pleosporomycetidae</taxon>
        <taxon>Pleosporales</taxon>
        <taxon>Lindgomycetaceae</taxon>
        <taxon>Lindgomyces</taxon>
    </lineage>
</organism>
<protein>
    <submittedName>
        <fullName evidence="1">Uncharacterized protein</fullName>
    </submittedName>
</protein>
<dbReference type="EMBL" id="MU003579">
    <property type="protein sequence ID" value="KAF2462556.1"/>
    <property type="molecule type" value="Genomic_DNA"/>
</dbReference>
<name>A0ACB6Q6W9_9PLEO</name>
<evidence type="ECO:0000313" key="1">
    <source>
        <dbReference type="EMBL" id="KAF2462556.1"/>
    </source>
</evidence>
<proteinExistence type="predicted"/>